<feature type="transmembrane region" description="Helical" evidence="7">
    <location>
        <begin position="83"/>
        <end position="101"/>
    </location>
</feature>
<keyword evidence="7" id="KW-0812">Transmembrane</keyword>
<dbReference type="PANTHER" id="PTHR24246:SF27">
    <property type="entry name" value="ADENOSINE RECEPTOR, ISOFORM A"/>
    <property type="match status" value="1"/>
</dbReference>
<protein>
    <recommendedName>
        <fullName evidence="10">Transmembrane protein</fullName>
    </recommendedName>
</protein>
<evidence type="ECO:0000256" key="3">
    <source>
        <dbReference type="ARBA" id="ARBA00023040"/>
    </source>
</evidence>
<keyword evidence="9" id="KW-1185">Reference proteome</keyword>
<accession>A0ABP0H399</accession>
<evidence type="ECO:0000256" key="2">
    <source>
        <dbReference type="ARBA" id="ARBA00022475"/>
    </source>
</evidence>
<evidence type="ECO:0000256" key="1">
    <source>
        <dbReference type="ARBA" id="ARBA00004651"/>
    </source>
</evidence>
<keyword evidence="4" id="KW-0675">Receptor</keyword>
<evidence type="ECO:0000256" key="7">
    <source>
        <dbReference type="SAM" id="Phobius"/>
    </source>
</evidence>
<keyword evidence="3" id="KW-0297">G-protein coupled receptor</keyword>
<proteinExistence type="predicted"/>
<evidence type="ECO:0000256" key="5">
    <source>
        <dbReference type="ARBA" id="ARBA00023180"/>
    </source>
</evidence>
<evidence type="ECO:0000256" key="6">
    <source>
        <dbReference type="ARBA" id="ARBA00023224"/>
    </source>
</evidence>
<keyword evidence="5" id="KW-0325">Glycoprotein</keyword>
<keyword evidence="7" id="KW-1133">Transmembrane helix</keyword>
<dbReference type="Proteomes" id="UP001642483">
    <property type="component" value="Unassembled WGS sequence"/>
</dbReference>
<evidence type="ECO:0008006" key="10">
    <source>
        <dbReference type="Google" id="ProtNLM"/>
    </source>
</evidence>
<feature type="transmembrane region" description="Helical" evidence="7">
    <location>
        <begin position="371"/>
        <end position="399"/>
    </location>
</feature>
<feature type="transmembrane region" description="Helical" evidence="7">
    <location>
        <begin position="411"/>
        <end position="432"/>
    </location>
</feature>
<sequence>MSSNTTAAVGGMKILSTLAILTEQSSYTGTTNGSEEILYCQKDTRIFRTVELVVAVISVICHFFICAAFAFHGKNLRQNLVNIYAVNLIVANFLSAVSRVFSNWSKHFEDIQVPFPDDRYNNQTGLALQFTWLFSNVVVLILFLVVTAGISLVIMSLRDNLFRIHEMVAGLRRPSNVFGEQSSTGCVSRYKQWLRNNPRTYATCLIVMSWCLPILIALLSASTGGCIRKCDCVFDYVPSDQRPACPTSQGCHMFWTPMTNRVVIVQVSIWMLFVLILIYFLVRSLIDLRHLTAKRATAVSSYKNSKETHFGNSMFSESEQDPNKIQLEHTEPNNPNSLPGLISTDSATCSDDSGLGAETSSIFLKSVKKNIIYLSALSVLFIVGSGLVSIPSLIIAVYSQGVGNINDALLIPMYTTSIVIETIISIIVCYGSNRLRRAVSKMLISIYACISCSCLKRR</sequence>
<dbReference type="EMBL" id="CAWYQH010000163">
    <property type="protein sequence ID" value="CAK8697474.1"/>
    <property type="molecule type" value="Genomic_DNA"/>
</dbReference>
<comment type="caution">
    <text evidence="8">The sequence shown here is derived from an EMBL/GenBank/DDBJ whole genome shotgun (WGS) entry which is preliminary data.</text>
</comment>
<feature type="transmembrane region" description="Helical" evidence="7">
    <location>
        <begin position="263"/>
        <end position="282"/>
    </location>
</feature>
<name>A0ABP0H399_CLALP</name>
<reference evidence="8 9" key="1">
    <citation type="submission" date="2024-02" db="EMBL/GenBank/DDBJ databases">
        <authorList>
            <person name="Daric V."/>
            <person name="Darras S."/>
        </authorList>
    </citation>
    <scope>NUCLEOTIDE SEQUENCE [LARGE SCALE GENOMIC DNA]</scope>
</reference>
<gene>
    <name evidence="8" type="ORF">CVLEPA_LOCUS30693</name>
</gene>
<evidence type="ECO:0000313" key="8">
    <source>
        <dbReference type="EMBL" id="CAK8697474.1"/>
    </source>
</evidence>
<evidence type="ECO:0000313" key="9">
    <source>
        <dbReference type="Proteomes" id="UP001642483"/>
    </source>
</evidence>
<dbReference type="PANTHER" id="PTHR24246">
    <property type="entry name" value="OLFACTORY RECEPTOR AND ADENOSINE RECEPTOR"/>
    <property type="match status" value="1"/>
</dbReference>
<evidence type="ECO:0000256" key="4">
    <source>
        <dbReference type="ARBA" id="ARBA00023170"/>
    </source>
</evidence>
<feature type="transmembrane region" description="Helical" evidence="7">
    <location>
        <begin position="52"/>
        <end position="71"/>
    </location>
</feature>
<comment type="subcellular location">
    <subcellularLocation>
        <location evidence="1">Cell membrane</location>
        <topology evidence="1">Multi-pass membrane protein</topology>
    </subcellularLocation>
</comment>
<keyword evidence="2" id="KW-1003">Cell membrane</keyword>
<feature type="transmembrane region" description="Helical" evidence="7">
    <location>
        <begin position="132"/>
        <end position="157"/>
    </location>
</feature>
<keyword evidence="6" id="KW-0807">Transducer</keyword>
<organism evidence="8 9">
    <name type="scientific">Clavelina lepadiformis</name>
    <name type="common">Light-bulb sea squirt</name>
    <name type="synonym">Ascidia lepadiformis</name>
    <dbReference type="NCBI Taxonomy" id="159417"/>
    <lineage>
        <taxon>Eukaryota</taxon>
        <taxon>Metazoa</taxon>
        <taxon>Chordata</taxon>
        <taxon>Tunicata</taxon>
        <taxon>Ascidiacea</taxon>
        <taxon>Aplousobranchia</taxon>
        <taxon>Clavelinidae</taxon>
        <taxon>Clavelina</taxon>
    </lineage>
</organism>
<feature type="transmembrane region" description="Helical" evidence="7">
    <location>
        <begin position="200"/>
        <end position="219"/>
    </location>
</feature>
<keyword evidence="7" id="KW-0472">Membrane</keyword>